<gene>
    <name evidence="1" type="ORF">SAMN04489760_11570</name>
</gene>
<dbReference type="AlphaFoldDB" id="A0A1H7YBX3"/>
<evidence type="ECO:0008006" key="3">
    <source>
        <dbReference type="Google" id="ProtNLM"/>
    </source>
</evidence>
<dbReference type="EMBL" id="FOBS01000015">
    <property type="protein sequence ID" value="SEM43692.1"/>
    <property type="molecule type" value="Genomic_DNA"/>
</dbReference>
<evidence type="ECO:0000313" key="1">
    <source>
        <dbReference type="EMBL" id="SEM43692.1"/>
    </source>
</evidence>
<dbReference type="OrthoDB" id="5459114at2"/>
<name>A0A1H7YBX3_9BACT</name>
<dbReference type="Proteomes" id="UP000198744">
    <property type="component" value="Unassembled WGS sequence"/>
</dbReference>
<sequence>MHSFKFSGFIVILLSLALFSGCDTAVISNGNIMGIQSGQFLYKNGYLQATYSADIDSIWQACEQTLQELKATNIRKERKIASGTLTADLYDDKIIMEIAYVERDKISVAVLVGIGGNQLASRLIHEKIGKALSAMGAIKSS</sequence>
<keyword evidence="2" id="KW-1185">Reference proteome</keyword>
<dbReference type="PROSITE" id="PS51257">
    <property type="entry name" value="PROKAR_LIPOPROTEIN"/>
    <property type="match status" value="1"/>
</dbReference>
<protein>
    <recommendedName>
        <fullName evidence="3">DUF3568 family protein</fullName>
    </recommendedName>
</protein>
<dbReference type="Pfam" id="PF12092">
    <property type="entry name" value="DUF3568"/>
    <property type="match status" value="1"/>
</dbReference>
<accession>A0A1H7YBX3</accession>
<dbReference type="InterPro" id="IPR021952">
    <property type="entry name" value="Flpp3-like"/>
</dbReference>
<proteinExistence type="predicted"/>
<dbReference type="RefSeq" id="WP_093883738.1">
    <property type="nucleotide sequence ID" value="NZ_FOBS01000015.1"/>
</dbReference>
<organism evidence="1 2">
    <name type="scientific">Syntrophus gentianae</name>
    <dbReference type="NCBI Taxonomy" id="43775"/>
    <lineage>
        <taxon>Bacteria</taxon>
        <taxon>Pseudomonadati</taxon>
        <taxon>Thermodesulfobacteriota</taxon>
        <taxon>Syntrophia</taxon>
        <taxon>Syntrophales</taxon>
        <taxon>Syntrophaceae</taxon>
        <taxon>Syntrophus</taxon>
    </lineage>
</organism>
<dbReference type="STRING" id="43775.SAMN04489760_11570"/>
<reference evidence="1 2" key="1">
    <citation type="submission" date="2016-10" db="EMBL/GenBank/DDBJ databases">
        <authorList>
            <person name="de Groot N.N."/>
        </authorList>
    </citation>
    <scope>NUCLEOTIDE SEQUENCE [LARGE SCALE GENOMIC DNA]</scope>
    <source>
        <strain evidence="1 2">DSM 8423</strain>
    </source>
</reference>
<evidence type="ECO:0000313" key="2">
    <source>
        <dbReference type="Proteomes" id="UP000198744"/>
    </source>
</evidence>